<dbReference type="Gene3D" id="3.80.10.10">
    <property type="entry name" value="Ribonuclease Inhibitor"/>
    <property type="match status" value="1"/>
</dbReference>
<dbReference type="AlphaFoldDB" id="A0A9P6SNR8"/>
<dbReference type="SUPFAM" id="SSF81383">
    <property type="entry name" value="F-box domain"/>
    <property type="match status" value="1"/>
</dbReference>
<protein>
    <recommendedName>
        <fullName evidence="1">F-box domain-containing protein</fullName>
    </recommendedName>
</protein>
<comment type="caution">
    <text evidence="2">The sequence shown here is derived from an EMBL/GenBank/DDBJ whole genome shotgun (WGS) entry which is preliminary data.</text>
</comment>
<dbReference type="OrthoDB" id="2448743at2759"/>
<dbReference type="SUPFAM" id="SSF52047">
    <property type="entry name" value="RNI-like"/>
    <property type="match status" value="1"/>
</dbReference>
<dbReference type="Pfam" id="PF12937">
    <property type="entry name" value="F-box-like"/>
    <property type="match status" value="1"/>
</dbReference>
<proteinExistence type="predicted"/>
<keyword evidence="3" id="KW-1185">Reference proteome</keyword>
<accession>A0A9P6SNR8</accession>
<dbReference type="InterPro" id="IPR036047">
    <property type="entry name" value="F-box-like_dom_sf"/>
</dbReference>
<organism evidence="2 3">
    <name type="scientific">Modicella reniformis</name>
    <dbReference type="NCBI Taxonomy" id="1440133"/>
    <lineage>
        <taxon>Eukaryota</taxon>
        <taxon>Fungi</taxon>
        <taxon>Fungi incertae sedis</taxon>
        <taxon>Mucoromycota</taxon>
        <taxon>Mortierellomycotina</taxon>
        <taxon>Mortierellomycetes</taxon>
        <taxon>Mortierellales</taxon>
        <taxon>Mortierellaceae</taxon>
        <taxon>Modicella</taxon>
    </lineage>
</organism>
<evidence type="ECO:0000313" key="2">
    <source>
        <dbReference type="EMBL" id="KAF9984187.1"/>
    </source>
</evidence>
<sequence>MSRSPIYILELVEEIGGYLEPADLACCVQVCKSWQEGFAPVLYQHVYLHYSPRRKMSLWTGFQRHGRFVRSLFFSASDLPDLELFGSDCRLLTTLTLKPLYYVNLPQQWSSRLRELIDHNPSIHTLQLHLYKNLYQILFHEQNILRRMPALKHLVIMFDQYPYSTDIDTYGVFEAILECGSQLESLTYEVSGKRPRNTAKVESHATTSRVTQPWMALSSLTIHDQGGLRGAELVRRCPNVRHFKANLDTYDIGSALLQLAQHHSSGHPSCLEHLEISSVVGTQVLAALEKVLKVCAESSKLKTFNFPSSCMSTTMMDTLLTYHAISLEKLVLINPTWADRLDSCRLFRLCPRLRHLETVVWSDMSYMQDLVRSPWVCTDLRFLHLTVRQGGSKWKWGEGAWEWVDDLSAATSEYQGVPTNPEQVMAIQRQFWRQLGELEKLETLHLELKSTGTRFGKHFSIEHEDIDKLGGLRRLMELWVSQEVDFMSAPVKKYLKRRIPRLRIRFQE</sequence>
<dbReference type="Proteomes" id="UP000749646">
    <property type="component" value="Unassembled WGS sequence"/>
</dbReference>
<dbReference type="InterPro" id="IPR001810">
    <property type="entry name" value="F-box_dom"/>
</dbReference>
<reference evidence="2" key="1">
    <citation type="journal article" date="2020" name="Fungal Divers.">
        <title>Resolving the Mortierellaceae phylogeny through synthesis of multi-gene phylogenetics and phylogenomics.</title>
        <authorList>
            <person name="Vandepol N."/>
            <person name="Liber J."/>
            <person name="Desiro A."/>
            <person name="Na H."/>
            <person name="Kennedy M."/>
            <person name="Barry K."/>
            <person name="Grigoriev I.V."/>
            <person name="Miller A.N."/>
            <person name="O'Donnell K."/>
            <person name="Stajich J.E."/>
            <person name="Bonito G."/>
        </authorList>
    </citation>
    <scope>NUCLEOTIDE SEQUENCE</scope>
    <source>
        <strain evidence="2">MES-2147</strain>
    </source>
</reference>
<dbReference type="CDD" id="cd09917">
    <property type="entry name" value="F-box_SF"/>
    <property type="match status" value="1"/>
</dbReference>
<evidence type="ECO:0000313" key="3">
    <source>
        <dbReference type="Proteomes" id="UP000749646"/>
    </source>
</evidence>
<dbReference type="EMBL" id="JAAAHW010003407">
    <property type="protein sequence ID" value="KAF9984187.1"/>
    <property type="molecule type" value="Genomic_DNA"/>
</dbReference>
<feature type="domain" description="F-box" evidence="1">
    <location>
        <begin position="10"/>
        <end position="48"/>
    </location>
</feature>
<dbReference type="InterPro" id="IPR032675">
    <property type="entry name" value="LRR_dom_sf"/>
</dbReference>
<evidence type="ECO:0000259" key="1">
    <source>
        <dbReference type="Pfam" id="PF12937"/>
    </source>
</evidence>
<name>A0A9P6SNR8_9FUNG</name>
<gene>
    <name evidence="2" type="ORF">BGZ65_000833</name>
</gene>